<keyword evidence="3" id="KW-0689">Ribosomal protein</keyword>
<comment type="similarity">
    <text evidence="1">Belongs to the universal ribosomal protein uL5 family.</text>
</comment>
<feature type="domain" description="Large ribosomal subunit protein uL5 N-terminal" evidence="5">
    <location>
        <begin position="1"/>
        <end position="52"/>
    </location>
</feature>
<dbReference type="SMR" id="A0A1D6QLD4"/>
<feature type="domain" description="Large ribosomal subunit protein uL5 C-terminal" evidence="6">
    <location>
        <begin position="56"/>
        <end position="107"/>
    </location>
</feature>
<evidence type="ECO:0008006" key="8">
    <source>
        <dbReference type="Google" id="ProtNLM"/>
    </source>
</evidence>
<accession>A0A1D6QLD4</accession>
<dbReference type="GO" id="GO:0006412">
    <property type="term" value="P:translation"/>
    <property type="evidence" value="ECO:0007669"/>
    <property type="project" value="InterPro"/>
</dbReference>
<evidence type="ECO:0000313" key="7">
    <source>
        <dbReference type="EMBL" id="AQK58509.1"/>
    </source>
</evidence>
<dbReference type="IntAct" id="A0A1D6QLD4">
    <property type="interactions" value="1"/>
</dbReference>
<dbReference type="STRING" id="4577.A0A1D6QLD4"/>
<name>A0A1D6QLD4_MAIZE</name>
<gene>
    <name evidence="7" type="ORF">ZEAMMB73_Zm00001d052991</name>
</gene>
<dbReference type="InterPro" id="IPR031310">
    <property type="entry name" value="Ribosomal_uL5_N"/>
</dbReference>
<dbReference type="EMBL" id="CM000780">
    <property type="protein sequence ID" value="AQK58509.1"/>
    <property type="molecule type" value="Genomic_DNA"/>
</dbReference>
<sequence>MREMKVQKLALNISVSESGDRLTRAAKVLEQLSDQSPVFSKARYTVRSFGIRRNEKIACYVTVQGEKAMQLLESGLKVKENELLRRNFSDTGCFGFGIQEHIDLGINGYHKKYTSRSSKVQASEKKQSNPMREMKVQKLVLNISVGESGDRLTGAAKAEHVLFTAGQQTPGSNVMYESIIRMEMFFGSFLSESVSPQNLFGHLDVERCPFLRNINGATTFSLSSALPVAAQGGKGPIFEEGSGFESAFKLFHGRDGIVPLSERSYVSDENHNESIDVKLYT</sequence>
<comment type="subunit">
    <text evidence="2">Component of the large ribosomal subunit.</text>
</comment>
<evidence type="ECO:0000256" key="1">
    <source>
        <dbReference type="ARBA" id="ARBA00008553"/>
    </source>
</evidence>
<evidence type="ECO:0000256" key="3">
    <source>
        <dbReference type="ARBA" id="ARBA00022980"/>
    </source>
</evidence>
<evidence type="ECO:0000259" key="6">
    <source>
        <dbReference type="Pfam" id="PF00673"/>
    </source>
</evidence>
<dbReference type="InterPro" id="IPR002132">
    <property type="entry name" value="Ribosomal_uL5"/>
</dbReference>
<keyword evidence="4" id="KW-0687">Ribonucleoprotein</keyword>
<proteinExistence type="inferred from homology"/>
<dbReference type="PANTHER" id="PTHR11994">
    <property type="entry name" value="60S RIBOSOMAL PROTEIN L11-RELATED"/>
    <property type="match status" value="1"/>
</dbReference>
<dbReference type="InParanoid" id="A0A1D6QLD4"/>
<reference evidence="7" key="1">
    <citation type="submission" date="2015-12" db="EMBL/GenBank/DDBJ databases">
        <title>Update maize B73 reference genome by single molecule sequencing technologies.</title>
        <authorList>
            <consortium name="Maize Genome Sequencing Project"/>
            <person name="Ware D."/>
        </authorList>
    </citation>
    <scope>NUCLEOTIDE SEQUENCE</scope>
    <source>
        <tissue evidence="7">Seedling</tissue>
    </source>
</reference>
<dbReference type="InterPro" id="IPR031309">
    <property type="entry name" value="Ribosomal_uL5_C"/>
</dbReference>
<dbReference type="Pfam" id="PF00281">
    <property type="entry name" value="Ribosomal_L5"/>
    <property type="match status" value="1"/>
</dbReference>
<dbReference type="InterPro" id="IPR022803">
    <property type="entry name" value="Ribosomal_uL5_dom_sf"/>
</dbReference>
<dbReference type="SUPFAM" id="SSF55282">
    <property type="entry name" value="RL5-like"/>
    <property type="match status" value="2"/>
</dbReference>
<dbReference type="FunFam" id="3.30.1440.10:FF:000002">
    <property type="entry name" value="60S ribosomal protein L11"/>
    <property type="match status" value="1"/>
</dbReference>
<evidence type="ECO:0000256" key="4">
    <source>
        <dbReference type="ARBA" id="ARBA00023274"/>
    </source>
</evidence>
<evidence type="ECO:0000259" key="5">
    <source>
        <dbReference type="Pfam" id="PF00281"/>
    </source>
</evidence>
<dbReference type="Gene3D" id="3.30.1440.10">
    <property type="match status" value="2"/>
</dbReference>
<dbReference type="GO" id="GO:0005840">
    <property type="term" value="C:ribosome"/>
    <property type="evidence" value="ECO:0007669"/>
    <property type="project" value="UniProtKB-KW"/>
</dbReference>
<dbReference type="ExpressionAtlas" id="A0A1D6QLD4">
    <property type="expression patterns" value="baseline and differential"/>
</dbReference>
<dbReference type="GO" id="GO:1990904">
    <property type="term" value="C:ribonucleoprotein complex"/>
    <property type="evidence" value="ECO:0007669"/>
    <property type="project" value="UniProtKB-KW"/>
</dbReference>
<evidence type="ECO:0000256" key="2">
    <source>
        <dbReference type="ARBA" id="ARBA00011133"/>
    </source>
</evidence>
<dbReference type="AlphaFoldDB" id="A0A1D6QLD4"/>
<protein>
    <recommendedName>
        <fullName evidence="8">60S ribosomal protein L11</fullName>
    </recommendedName>
</protein>
<organism evidence="7">
    <name type="scientific">Zea mays</name>
    <name type="common">Maize</name>
    <dbReference type="NCBI Taxonomy" id="4577"/>
    <lineage>
        <taxon>Eukaryota</taxon>
        <taxon>Viridiplantae</taxon>
        <taxon>Streptophyta</taxon>
        <taxon>Embryophyta</taxon>
        <taxon>Tracheophyta</taxon>
        <taxon>Spermatophyta</taxon>
        <taxon>Magnoliopsida</taxon>
        <taxon>Liliopsida</taxon>
        <taxon>Poales</taxon>
        <taxon>Poaceae</taxon>
        <taxon>PACMAD clade</taxon>
        <taxon>Panicoideae</taxon>
        <taxon>Andropogonodae</taxon>
        <taxon>Andropogoneae</taxon>
        <taxon>Tripsacinae</taxon>
        <taxon>Zea</taxon>
    </lineage>
</organism>
<dbReference type="GO" id="GO:0003735">
    <property type="term" value="F:structural constituent of ribosome"/>
    <property type="evidence" value="ECO:0007669"/>
    <property type="project" value="InterPro"/>
</dbReference>
<dbReference type="FunFam" id="3.30.1440.10:FF:000007">
    <property type="entry name" value="Uncharacterized protein"/>
    <property type="match status" value="1"/>
</dbReference>
<dbReference type="Pfam" id="PF00673">
    <property type="entry name" value="Ribosomal_L5_C"/>
    <property type="match status" value="1"/>
</dbReference>